<evidence type="ECO:0008006" key="3">
    <source>
        <dbReference type="Google" id="ProtNLM"/>
    </source>
</evidence>
<evidence type="ECO:0000313" key="2">
    <source>
        <dbReference type="Proteomes" id="UP000475928"/>
    </source>
</evidence>
<protein>
    <recommendedName>
        <fullName evidence="3">Repressor</fullName>
    </recommendedName>
</protein>
<dbReference type="InterPro" id="IPR010982">
    <property type="entry name" value="Lambda_DNA-bd_dom_sf"/>
</dbReference>
<accession>A0A6A0B9Z2</accession>
<dbReference type="EMBL" id="BLLH01000021">
    <property type="protein sequence ID" value="GFH41443.1"/>
    <property type="molecule type" value="Genomic_DNA"/>
</dbReference>
<reference evidence="1 2" key="1">
    <citation type="submission" date="2020-02" db="EMBL/GenBank/DDBJ databases">
        <title>Draft genome sequence of Lactococcus sp. Hs20B0-1.</title>
        <authorList>
            <person name="Noda S."/>
            <person name="Yuki M."/>
            <person name="Ohkuma M."/>
        </authorList>
    </citation>
    <scope>NUCLEOTIDE SEQUENCE [LARGE SCALE GENOMIC DNA]</scope>
    <source>
        <strain evidence="1 2">Hs20B0-1</strain>
    </source>
</reference>
<proteinExistence type="predicted"/>
<dbReference type="Proteomes" id="UP000475928">
    <property type="component" value="Unassembled WGS sequence"/>
</dbReference>
<name>A0A6A0B9Z2_9LACT</name>
<comment type="caution">
    <text evidence="1">The sequence shown here is derived from an EMBL/GenBank/DDBJ whole genome shotgun (WGS) entry which is preliminary data.</text>
</comment>
<gene>
    <name evidence="1" type="ORF">Hs20B_18410</name>
</gene>
<organism evidence="1 2">
    <name type="scientific">Pseudolactococcus insecticola</name>
    <dbReference type="NCBI Taxonomy" id="2709158"/>
    <lineage>
        <taxon>Bacteria</taxon>
        <taxon>Bacillati</taxon>
        <taxon>Bacillota</taxon>
        <taxon>Bacilli</taxon>
        <taxon>Lactobacillales</taxon>
        <taxon>Streptococcaceae</taxon>
        <taxon>Pseudolactococcus</taxon>
    </lineage>
</organism>
<dbReference type="GO" id="GO:0003677">
    <property type="term" value="F:DNA binding"/>
    <property type="evidence" value="ECO:0007669"/>
    <property type="project" value="InterPro"/>
</dbReference>
<dbReference type="SUPFAM" id="SSF47413">
    <property type="entry name" value="lambda repressor-like DNA-binding domains"/>
    <property type="match status" value="1"/>
</dbReference>
<sequence>MLTITPEQAKAIKRKQADNDLTIEQVAREIGITYITYKKVIKGGLQIKPSVYTKVMEWFAKDY</sequence>
<keyword evidence="2" id="KW-1185">Reference proteome</keyword>
<dbReference type="AlphaFoldDB" id="A0A6A0B9Z2"/>
<evidence type="ECO:0000313" key="1">
    <source>
        <dbReference type="EMBL" id="GFH41443.1"/>
    </source>
</evidence>